<evidence type="ECO:0000256" key="10">
    <source>
        <dbReference type="ARBA" id="ARBA00023136"/>
    </source>
</evidence>
<dbReference type="FunFam" id="3.50.50.60:FF:000245">
    <property type="entry name" value="Ubiquinone biosynthesis monooxygenase COQ6, mitochondrial"/>
    <property type="match status" value="1"/>
</dbReference>
<dbReference type="InterPro" id="IPR002938">
    <property type="entry name" value="FAD-bd"/>
</dbReference>
<dbReference type="HAMAP" id="MF_03193">
    <property type="entry name" value="COQ6_monooxygenase"/>
    <property type="match status" value="1"/>
</dbReference>
<dbReference type="EC" id="1.14.15.45" evidence="12"/>
<evidence type="ECO:0000259" key="14">
    <source>
        <dbReference type="Pfam" id="PF01494"/>
    </source>
</evidence>
<dbReference type="Pfam" id="PF01494">
    <property type="entry name" value="FAD_binding_3"/>
    <property type="match status" value="2"/>
</dbReference>
<dbReference type="EC" id="1.14.15.46" evidence="12"/>
<dbReference type="GO" id="GO:0031314">
    <property type="term" value="C:extrinsic component of mitochondrial inner membrane"/>
    <property type="evidence" value="ECO:0007669"/>
    <property type="project" value="UniProtKB-UniRule"/>
</dbReference>
<keyword evidence="3 12" id="KW-0285">Flavoprotein</keyword>
<dbReference type="InterPro" id="IPR000689">
    <property type="entry name" value="UbQ_mOase_COQ6"/>
</dbReference>
<dbReference type="InterPro" id="IPR051205">
    <property type="entry name" value="UbiH/COQ6_monooxygenase"/>
</dbReference>
<gene>
    <name evidence="12" type="primary">COQ6</name>
    <name evidence="15" type="ORF">GT037_006681</name>
</gene>
<evidence type="ECO:0000256" key="7">
    <source>
        <dbReference type="ARBA" id="ARBA00023002"/>
    </source>
</evidence>
<comment type="cofactor">
    <cofactor evidence="1 12">
        <name>FAD</name>
        <dbReference type="ChEBI" id="CHEBI:57692"/>
    </cofactor>
</comment>
<dbReference type="InterPro" id="IPR018168">
    <property type="entry name" value="Ubi_Hdrlase_CS"/>
</dbReference>
<comment type="pathway">
    <text evidence="12">Cofactor biosynthesis; ubiquinone biosynthesis.</text>
</comment>
<keyword evidence="4 12" id="KW-0831">Ubiquinone biosynthesis</keyword>
<dbReference type="InterPro" id="IPR010971">
    <property type="entry name" value="UbiH/COQ6"/>
</dbReference>
<dbReference type="EMBL" id="JAAABM010000009">
    <property type="protein sequence ID" value="KAF7674918.1"/>
    <property type="molecule type" value="Genomic_DNA"/>
</dbReference>
<dbReference type="InterPro" id="IPR036188">
    <property type="entry name" value="FAD/NAD-bd_sf"/>
</dbReference>
<dbReference type="Pfam" id="PF04752">
    <property type="entry name" value="ChaC"/>
    <property type="match status" value="1"/>
</dbReference>
<evidence type="ECO:0000256" key="2">
    <source>
        <dbReference type="ARBA" id="ARBA00005349"/>
    </source>
</evidence>
<proteinExistence type="inferred from homology"/>
<dbReference type="GO" id="GO:0061928">
    <property type="term" value="F:glutathione specific gamma-glutamylcyclotransferase activity"/>
    <property type="evidence" value="ECO:0007669"/>
    <property type="project" value="InterPro"/>
</dbReference>
<keyword evidence="7 12" id="KW-0560">Oxidoreductase</keyword>
<evidence type="ECO:0000256" key="13">
    <source>
        <dbReference type="SAM" id="MobiDB-lite"/>
    </source>
</evidence>
<comment type="function">
    <text evidence="12">FAD-dependent monooxygenase required for two non-consecutive steps during ubiquinone biosynthesis. Required for the C5-ring hydroxylation during ubiquinone biosynthesis by catalyzing the hydroxylation of 4-hydroxy-3-(all-trans-polyprenyl)benzoic acid to 3,4-dihydroxy-5-(all-trans-polyprenyl)benzoic acid. Also acts downstream of coq4, for the C1-hydroxylation during ubiquinone biosynthesis by catalyzing the hydroxylation of 2-methoxy-6-(all-trans-polyprenyl)phenol to 2-methoxy-6-(all-trans-polyprenyl)benzene-1,4-diol. The electrons required for the hydroxylation reaction are funneled indirectly to coq6 from NADPH via a ferredoxin/ferredoxin reductase system.</text>
</comment>
<feature type="domain" description="FAD-binding" evidence="14">
    <location>
        <begin position="338"/>
        <end position="422"/>
    </location>
</feature>
<evidence type="ECO:0000256" key="11">
    <source>
        <dbReference type="ARBA" id="ARBA00023239"/>
    </source>
</evidence>
<dbReference type="AlphaFoldDB" id="A0A8H7ECR0"/>
<comment type="catalytic activity">
    <reaction evidence="12">
        <text>a 2-methoxy-6-(all-trans-polyprenyl)phenol + 2 reduced [2Fe-2S]-[ferredoxin] + O2 + 2 H(+) = a 2-methoxy-6-(all-trans-polyprenyl)benzene-1,4-diol + 2 oxidized [2Fe-2S]-[ferredoxin] + H2O</text>
        <dbReference type="Rhea" id="RHEA:81183"/>
        <dbReference type="Rhea" id="RHEA-COMP:9551"/>
        <dbReference type="Rhea" id="RHEA-COMP:10000"/>
        <dbReference type="Rhea" id="RHEA-COMP:10001"/>
        <dbReference type="Rhea" id="RHEA-COMP:10858"/>
        <dbReference type="ChEBI" id="CHEBI:15377"/>
        <dbReference type="ChEBI" id="CHEBI:15378"/>
        <dbReference type="ChEBI" id="CHEBI:15379"/>
        <dbReference type="ChEBI" id="CHEBI:33737"/>
        <dbReference type="ChEBI" id="CHEBI:33738"/>
        <dbReference type="ChEBI" id="CHEBI:62731"/>
        <dbReference type="ChEBI" id="CHEBI:84166"/>
        <dbReference type="EC" id="1.14.15.46"/>
    </reaction>
</comment>
<dbReference type="PANTHER" id="PTHR43876">
    <property type="entry name" value="UBIQUINONE BIOSYNTHESIS MONOOXYGENASE COQ6, MITOCHONDRIAL"/>
    <property type="match status" value="1"/>
</dbReference>
<dbReference type="GO" id="GO:0016712">
    <property type="term" value="F:oxidoreductase activity, acting on paired donors, with incorporation or reduction of molecular oxygen, reduced flavin or flavoprotein as one donor, and incorporation of one atom of oxygen"/>
    <property type="evidence" value="ECO:0007669"/>
    <property type="project" value="UniProtKB-UniRule"/>
</dbReference>
<name>A0A8H7ECR0_9PLEO</name>
<dbReference type="Gene3D" id="3.50.50.60">
    <property type="entry name" value="FAD/NAD(P)-binding domain"/>
    <property type="match status" value="2"/>
</dbReference>
<dbReference type="NCBIfam" id="TIGR01988">
    <property type="entry name" value="Ubi-OHases"/>
    <property type="match status" value="1"/>
</dbReference>
<feature type="region of interest" description="Disordered" evidence="13">
    <location>
        <begin position="706"/>
        <end position="735"/>
    </location>
</feature>
<sequence>MPPRILLRGLRTLSSPSAAWVRLRPQQRFASSSANTPEVYDVVCVGGGPAGLSLLTGLKASPVTNGLKVALIEGQDLHKNRLSQDASLESFSNRCSSLTPASVKNLQEIGAWAHVNTPRVQPYQEMQVWDGVTDARISFDWHTAKPLLTPRNPAQPTTIAYMIENVNTVTALLSRLEQLGGVDFYTSTKVNSIDLGTDTEKMDFSSWPMLTLSNGKTLAARLLVGADGANSLVRTFADIESRGFDYGRHGLVASLKLEGQGWGGPDHKIAYQRFLPTGPIAMLPLPGNMSTLVWSTTPERAAKLKTLSQEDFVAMINAGFRLSPTDLEYLHTLSSGQAEEVAWREKHTPVDEHAIPMRVAHVQDGTVASFPLRMRHADTYTGERVALVGDAAHTIHPLAGQGLNQGQGDAAALVRTISHAVQTGQDIGSTLALAPTTSELTYLTNRPWQTTRVRSRLMAATMTSGSLDTDQRVPGFIEGYVRRFWQASEDHRGTPEAPGRVVTLIDKAHWETLTDTVSNRLTSPVSTLFTIYERTQDASYQKSNSKIQHESTGRVWGAAYHIPASHVKEVREYLDIREINGYSIQFTPFHPAISTAEVTSPPHDSEPSEAERGMWAGIRATNTVSVTEEAGSIKCLVYIGLPENPQFLGAQDPDALARKILESKGPSGENKEYLYNLEIALLGLSHNSGDAHVSDLVRRCKQLEQEAGVGKEEGNSSTQGLYRVGSTEEQEEVEK</sequence>
<dbReference type="Proteomes" id="UP000596902">
    <property type="component" value="Unassembled WGS sequence"/>
</dbReference>
<dbReference type="GO" id="GO:0006751">
    <property type="term" value="P:glutathione catabolic process"/>
    <property type="evidence" value="ECO:0007669"/>
    <property type="project" value="InterPro"/>
</dbReference>
<evidence type="ECO:0000256" key="8">
    <source>
        <dbReference type="ARBA" id="ARBA00023033"/>
    </source>
</evidence>
<evidence type="ECO:0000256" key="12">
    <source>
        <dbReference type="HAMAP-Rule" id="MF_03193"/>
    </source>
</evidence>
<organism evidence="15 16">
    <name type="scientific">Alternaria burnsii</name>
    <dbReference type="NCBI Taxonomy" id="1187904"/>
    <lineage>
        <taxon>Eukaryota</taxon>
        <taxon>Fungi</taxon>
        <taxon>Dikarya</taxon>
        <taxon>Ascomycota</taxon>
        <taxon>Pezizomycotina</taxon>
        <taxon>Dothideomycetes</taxon>
        <taxon>Pleosporomycetidae</taxon>
        <taxon>Pleosporales</taxon>
        <taxon>Pleosporineae</taxon>
        <taxon>Pleosporaceae</taxon>
        <taxon>Alternaria</taxon>
        <taxon>Alternaria sect. Alternaria</taxon>
    </lineage>
</organism>
<comment type="subunit">
    <text evidence="12">Component of a multi-subunit COQ enzyme complex, composed of at least COQ3, COQ4, COQ5, COQ6, COQ7 and COQ9.</text>
</comment>
<evidence type="ECO:0000256" key="9">
    <source>
        <dbReference type="ARBA" id="ARBA00023128"/>
    </source>
</evidence>
<keyword evidence="16" id="KW-1185">Reference proteome</keyword>
<evidence type="ECO:0000256" key="5">
    <source>
        <dbReference type="ARBA" id="ARBA00022792"/>
    </source>
</evidence>
<keyword evidence="10 12" id="KW-0472">Membrane</keyword>
<evidence type="ECO:0000256" key="3">
    <source>
        <dbReference type="ARBA" id="ARBA00022630"/>
    </source>
</evidence>
<evidence type="ECO:0000256" key="1">
    <source>
        <dbReference type="ARBA" id="ARBA00001974"/>
    </source>
</evidence>
<dbReference type="PROSITE" id="PS01304">
    <property type="entry name" value="UBIH"/>
    <property type="match status" value="1"/>
</dbReference>
<accession>A0A8H7ECR0</accession>
<dbReference type="SUPFAM" id="SSF51905">
    <property type="entry name" value="FAD/NAD(P)-binding domain"/>
    <property type="match status" value="1"/>
</dbReference>
<comment type="similarity">
    <text evidence="2 12">Belongs to the UbiH/COQ6 family.</text>
</comment>
<reference evidence="15" key="1">
    <citation type="submission" date="2020-01" db="EMBL/GenBank/DDBJ databases">
        <authorList>
            <person name="Feng Z.H.Z."/>
        </authorList>
    </citation>
    <scope>NUCLEOTIDE SEQUENCE</scope>
    <source>
        <strain evidence="15">CBS107.38</strain>
    </source>
</reference>
<keyword evidence="11" id="KW-0456">Lyase</keyword>
<evidence type="ECO:0000313" key="15">
    <source>
        <dbReference type="EMBL" id="KAF7674918.1"/>
    </source>
</evidence>
<comment type="subcellular location">
    <subcellularLocation>
        <location evidence="12">Mitochondrion inner membrane</location>
        <topology evidence="12">Peripheral membrane protein</topology>
        <orientation evidence="12">Matrix side</orientation>
    </subcellularLocation>
</comment>
<dbReference type="GO" id="GO:0120538">
    <property type="term" value="F:2-methoxy-6-polyprenolphenol 4-hydroxylase activity"/>
    <property type="evidence" value="ECO:0007669"/>
    <property type="project" value="UniProtKB-EC"/>
</dbReference>
<evidence type="ECO:0000256" key="6">
    <source>
        <dbReference type="ARBA" id="ARBA00022827"/>
    </source>
</evidence>
<keyword evidence="9 12" id="KW-0496">Mitochondrion</keyword>
<keyword evidence="15" id="KW-0830">Ubiquinone</keyword>
<dbReference type="PRINTS" id="PR00420">
    <property type="entry name" value="RNGMNOXGNASE"/>
</dbReference>
<reference evidence="15" key="2">
    <citation type="submission" date="2020-08" db="EMBL/GenBank/DDBJ databases">
        <title>Draft Genome Sequence of Cumin Blight Pathogen Alternaria burnsii.</title>
        <authorList>
            <person name="Feng Z."/>
        </authorList>
    </citation>
    <scope>NUCLEOTIDE SEQUENCE</scope>
    <source>
        <strain evidence="15">CBS107.38</strain>
    </source>
</reference>
<keyword evidence="5 12" id="KW-0999">Mitochondrion inner membrane</keyword>
<comment type="caution">
    <text evidence="15">The sequence shown here is derived from an EMBL/GenBank/DDBJ whole genome shotgun (WGS) entry which is preliminary data.</text>
</comment>
<evidence type="ECO:0000313" key="16">
    <source>
        <dbReference type="Proteomes" id="UP000596902"/>
    </source>
</evidence>
<comment type="catalytic activity">
    <reaction evidence="12">
        <text>a 4-hydroxy-3-(all-trans-polyprenyl)benzoate + 2 reduced [2Fe-2S]-[ferredoxin] + O2 + 2 H(+) = a 3,4-dihydroxy-5-(all-trans-polyprenyl)benzoate + 2 oxidized [2Fe-2S]-[ferredoxin] + H2O</text>
        <dbReference type="Rhea" id="RHEA:81195"/>
        <dbReference type="Rhea" id="RHEA-COMP:9514"/>
        <dbReference type="Rhea" id="RHEA-COMP:10000"/>
        <dbReference type="Rhea" id="RHEA-COMP:10001"/>
        <dbReference type="Rhea" id="RHEA-COMP:10930"/>
        <dbReference type="ChEBI" id="CHEBI:15377"/>
        <dbReference type="ChEBI" id="CHEBI:15378"/>
        <dbReference type="ChEBI" id="CHEBI:15379"/>
        <dbReference type="ChEBI" id="CHEBI:33737"/>
        <dbReference type="ChEBI" id="CHEBI:33738"/>
        <dbReference type="ChEBI" id="CHEBI:64694"/>
        <dbReference type="ChEBI" id="CHEBI:78396"/>
        <dbReference type="EC" id="1.14.15.45"/>
    </reaction>
</comment>
<protein>
    <recommendedName>
        <fullName evidence="12">Ubiquinone biosynthesis monooxygenase COQ6, mitochondrial</fullName>
        <ecNumber evidence="12">1.14.15.45</ecNumber>
    </recommendedName>
    <alternativeName>
        <fullName evidence="12">2-methoxy-6-polyprenolphenol 4-hydroxylase</fullName>
        <ecNumber evidence="12">1.14.15.46</ecNumber>
    </alternativeName>
</protein>
<keyword evidence="6 12" id="KW-0274">FAD</keyword>
<dbReference type="GO" id="GO:0106364">
    <property type="term" value="F:4-hydroxy-3-all-trans-polyprenylbenzoate oxygenase activity"/>
    <property type="evidence" value="ECO:0007669"/>
    <property type="project" value="UniProtKB-EC"/>
</dbReference>
<dbReference type="UniPathway" id="UPA00232"/>
<dbReference type="InterPro" id="IPR006840">
    <property type="entry name" value="ChaC"/>
</dbReference>
<dbReference type="PANTHER" id="PTHR43876:SF7">
    <property type="entry name" value="UBIQUINONE BIOSYNTHESIS MONOOXYGENASE COQ6, MITOCHONDRIAL"/>
    <property type="match status" value="1"/>
</dbReference>
<evidence type="ECO:0000256" key="4">
    <source>
        <dbReference type="ARBA" id="ARBA00022688"/>
    </source>
</evidence>
<feature type="domain" description="FAD-binding" evidence="14">
    <location>
        <begin position="40"/>
        <end position="327"/>
    </location>
</feature>
<dbReference type="GO" id="GO:0071949">
    <property type="term" value="F:FAD binding"/>
    <property type="evidence" value="ECO:0007669"/>
    <property type="project" value="InterPro"/>
</dbReference>
<keyword evidence="8 12" id="KW-0503">Monooxygenase</keyword>